<dbReference type="EMBL" id="JAUSWK010000001">
    <property type="protein sequence ID" value="MDQ0565696.1"/>
    <property type="molecule type" value="Genomic_DNA"/>
</dbReference>
<keyword evidence="5" id="KW-1185">Reference proteome</keyword>
<feature type="compositionally biased region" description="Pro residues" evidence="1">
    <location>
        <begin position="8"/>
        <end position="17"/>
    </location>
</feature>
<dbReference type="Proteomes" id="UP000439914">
    <property type="component" value="Unassembled WGS sequence"/>
</dbReference>
<evidence type="ECO:0000313" key="5">
    <source>
        <dbReference type="Proteomes" id="UP001238601"/>
    </source>
</evidence>
<feature type="region of interest" description="Disordered" evidence="1">
    <location>
        <begin position="1"/>
        <end position="29"/>
    </location>
</feature>
<evidence type="ECO:0000313" key="2">
    <source>
        <dbReference type="EMBL" id="MDQ0565696.1"/>
    </source>
</evidence>
<gene>
    <name evidence="3" type="ORF">GRI55_05880</name>
    <name evidence="2" type="ORF">QOZ97_001206</name>
</gene>
<dbReference type="RefSeq" id="WP_160766544.1">
    <property type="nucleotide sequence ID" value="NZ_JAUSWK010000001.1"/>
</dbReference>
<accession>A0A6I4UBZ4</accession>
<sequence length="178" mass="18636">MEQRAEQAPPPAGPLSPVPVTAASGSPGRTVECASGEAEVFSCKVAGGKRIAICGTGTGRGDAEYRFGDGEPELVLSGGRWASVPYSGGGEAQVAFASGDTSYVVFSRIVRTNFAAGEPNDPAISDGVIVLEDKEVIGIQLCDDPDVAAIDYDLAEAHFPRADDLFSWETDLAERRTR</sequence>
<comment type="caution">
    <text evidence="3">The sequence shown here is derived from an EMBL/GenBank/DDBJ whole genome shotgun (WGS) entry which is preliminary data.</text>
</comment>
<dbReference type="Proteomes" id="UP001238601">
    <property type="component" value="Unassembled WGS sequence"/>
</dbReference>
<dbReference type="AlphaFoldDB" id="A0A6I4UBZ4"/>
<evidence type="ECO:0000256" key="1">
    <source>
        <dbReference type="SAM" id="MobiDB-lite"/>
    </source>
</evidence>
<reference evidence="2 5" key="2">
    <citation type="submission" date="2023-07" db="EMBL/GenBank/DDBJ databases">
        <title>Genomic Encyclopedia of Type Strains, Phase IV (KMG-IV): sequencing the most valuable type-strain genomes for metagenomic binning, comparative biology and taxonomic classification.</title>
        <authorList>
            <person name="Goeker M."/>
        </authorList>
    </citation>
    <scope>NUCLEOTIDE SEQUENCE [LARGE SCALE GENOMIC DNA]</scope>
    <source>
        <strain evidence="2 5">DSM 14432</strain>
    </source>
</reference>
<organism evidence="3 4">
    <name type="scientific">Qipengyuania citrea</name>
    <dbReference type="NCBI Taxonomy" id="225971"/>
    <lineage>
        <taxon>Bacteria</taxon>
        <taxon>Pseudomonadati</taxon>
        <taxon>Pseudomonadota</taxon>
        <taxon>Alphaproteobacteria</taxon>
        <taxon>Sphingomonadales</taxon>
        <taxon>Erythrobacteraceae</taxon>
        <taxon>Qipengyuania</taxon>
    </lineage>
</organism>
<evidence type="ECO:0000313" key="4">
    <source>
        <dbReference type="Proteomes" id="UP000439914"/>
    </source>
</evidence>
<protein>
    <submittedName>
        <fullName evidence="3">Uncharacterized protein</fullName>
    </submittedName>
</protein>
<dbReference type="GeneID" id="93686053"/>
<name>A0A6I4UBZ4_9SPHN</name>
<dbReference type="EMBL" id="WTYG01000002">
    <property type="protein sequence ID" value="MXP35297.1"/>
    <property type="molecule type" value="Genomic_DNA"/>
</dbReference>
<proteinExistence type="predicted"/>
<evidence type="ECO:0000313" key="3">
    <source>
        <dbReference type="EMBL" id="MXP35297.1"/>
    </source>
</evidence>
<reference evidence="3 4" key="1">
    <citation type="submission" date="2019-12" db="EMBL/GenBank/DDBJ databases">
        <title>Genomic-based taxomic classification of the family Erythrobacteraceae.</title>
        <authorList>
            <person name="Xu L."/>
        </authorList>
    </citation>
    <scope>NUCLEOTIDE SEQUENCE [LARGE SCALE GENOMIC DNA]</scope>
    <source>
        <strain evidence="3 4">CGMCC 1.8703</strain>
    </source>
</reference>